<gene>
    <name evidence="1" type="ordered locus">Marme_0827</name>
</gene>
<dbReference type="RefSeq" id="WP_013660010.1">
    <property type="nucleotide sequence ID" value="NC_015276.1"/>
</dbReference>
<keyword evidence="2" id="KW-1185">Reference proteome</keyword>
<protein>
    <recommendedName>
        <fullName evidence="3">RES domain protein</fullName>
    </recommendedName>
</protein>
<name>F2K352_MARM1</name>
<dbReference type="KEGG" id="mme:Marme_0827"/>
<sequence>MEIELPKFLFHGSRVKNITQLRVSSNCHDSAHRDAVYLTESLNVASCYGTEIYTVELLGDPAFTLDVNGRLNPHMRFRVMEAMLSIDPDLDIDSLNAAKSADDIFEQVQTHFRQELQLNDTSLINHALLEHGIWMVFGYMHPMAVSGLQDRGIQYALLDVSKSNIISCNSYDSIWRRATDAERQKWRV</sequence>
<accession>F2K352</accession>
<reference evidence="1 2" key="1">
    <citation type="journal article" date="2012" name="Stand. Genomic Sci.">
        <title>Complete genome sequence of the melanogenic marine bacterium Marinomonas mediterranea type strain (MMB-1(T)).</title>
        <authorList>
            <person name="Lucas-Elio P."/>
            <person name="Goodwin L."/>
            <person name="Woyke T."/>
            <person name="Pitluck S."/>
            <person name="Nolan M."/>
            <person name="Kyrpides N.C."/>
            <person name="Detter J.C."/>
            <person name="Copeland A."/>
            <person name="Teshima H."/>
            <person name="Bruce D."/>
            <person name="Detter C."/>
            <person name="Tapia R."/>
            <person name="Han S."/>
            <person name="Land M.L."/>
            <person name="Ivanova N."/>
            <person name="Mikhailova N."/>
            <person name="Johnston A.W."/>
            <person name="Sanchez-Amat A."/>
        </authorList>
    </citation>
    <scope>NUCLEOTIDE SEQUENCE [LARGE SCALE GENOMIC DNA]</scope>
    <source>
        <strain evidence="2">ATCC 700492 / JCM 21426 / NBRC 103028 / MMB-1</strain>
    </source>
</reference>
<dbReference type="HOGENOM" id="CLU_1439528_0_0_6"/>
<evidence type="ECO:0000313" key="2">
    <source>
        <dbReference type="Proteomes" id="UP000001062"/>
    </source>
</evidence>
<dbReference type="AlphaFoldDB" id="F2K352"/>
<dbReference type="Proteomes" id="UP000001062">
    <property type="component" value="Chromosome"/>
</dbReference>
<evidence type="ECO:0008006" key="3">
    <source>
        <dbReference type="Google" id="ProtNLM"/>
    </source>
</evidence>
<dbReference type="EMBL" id="CP002583">
    <property type="protein sequence ID" value="ADZ90105.1"/>
    <property type="molecule type" value="Genomic_DNA"/>
</dbReference>
<organism evidence="1 2">
    <name type="scientific">Marinomonas mediterranea (strain ATCC 700492 / JCM 21426 / NBRC 103028 / MMB-1)</name>
    <dbReference type="NCBI Taxonomy" id="717774"/>
    <lineage>
        <taxon>Bacteria</taxon>
        <taxon>Pseudomonadati</taxon>
        <taxon>Pseudomonadota</taxon>
        <taxon>Gammaproteobacteria</taxon>
        <taxon>Oceanospirillales</taxon>
        <taxon>Oceanospirillaceae</taxon>
        <taxon>Marinomonas</taxon>
    </lineage>
</organism>
<dbReference type="PATRIC" id="fig|717774.3.peg.864"/>
<proteinExistence type="predicted"/>
<evidence type="ECO:0000313" key="1">
    <source>
        <dbReference type="EMBL" id="ADZ90105.1"/>
    </source>
</evidence>